<reference evidence="3 6" key="2">
    <citation type="submission" date="2018-06" db="EMBL/GenBank/DDBJ databases">
        <authorList>
            <consortium name="Pathogen Informatics"/>
            <person name="Doyle S."/>
        </authorList>
    </citation>
    <scope>NUCLEOTIDE SEQUENCE [LARGE SCALE GENOMIC DNA]</scope>
    <source>
        <strain evidence="3 6">NCTC12714</strain>
    </source>
</reference>
<feature type="transmembrane region" description="Helical" evidence="1">
    <location>
        <begin position="145"/>
        <end position="163"/>
    </location>
</feature>
<protein>
    <submittedName>
        <fullName evidence="3 4">PAP2 family protein</fullName>
    </submittedName>
</protein>
<evidence type="ECO:0000256" key="1">
    <source>
        <dbReference type="SAM" id="Phobius"/>
    </source>
</evidence>
<dbReference type="InterPro" id="IPR000326">
    <property type="entry name" value="PAP2/HPO"/>
</dbReference>
<feature type="transmembrane region" description="Helical" evidence="1">
    <location>
        <begin position="122"/>
        <end position="139"/>
    </location>
</feature>
<dbReference type="PANTHER" id="PTHR14969:SF13">
    <property type="entry name" value="AT30094P"/>
    <property type="match status" value="1"/>
</dbReference>
<proteinExistence type="predicted"/>
<feature type="transmembrane region" description="Helical" evidence="1">
    <location>
        <begin position="25"/>
        <end position="44"/>
    </location>
</feature>
<evidence type="ECO:0000313" key="4">
    <source>
        <dbReference type="EMBL" id="TLE00068.1"/>
    </source>
</evidence>
<evidence type="ECO:0000313" key="3">
    <source>
        <dbReference type="EMBL" id="STQ86084.1"/>
    </source>
</evidence>
<keyword evidence="1" id="KW-0812">Transmembrane</keyword>
<keyword evidence="1" id="KW-1133">Transmembrane helix</keyword>
<name>A0A377PUK2_9HELI</name>
<dbReference type="EMBL" id="JRPD02000011">
    <property type="protein sequence ID" value="TLE00068.1"/>
    <property type="molecule type" value="Genomic_DNA"/>
</dbReference>
<organism evidence="3 6">
    <name type="scientific">Helicobacter muridarum</name>
    <dbReference type="NCBI Taxonomy" id="216"/>
    <lineage>
        <taxon>Bacteria</taxon>
        <taxon>Pseudomonadati</taxon>
        <taxon>Campylobacterota</taxon>
        <taxon>Epsilonproteobacteria</taxon>
        <taxon>Campylobacterales</taxon>
        <taxon>Helicobacteraceae</taxon>
        <taxon>Helicobacter</taxon>
    </lineage>
</organism>
<accession>A0A377PUK2</accession>
<dbReference type="SUPFAM" id="SSF48317">
    <property type="entry name" value="Acid phosphatase/Vanadium-dependent haloperoxidase"/>
    <property type="match status" value="1"/>
</dbReference>
<dbReference type="Proteomes" id="UP000029922">
    <property type="component" value="Unassembled WGS sequence"/>
</dbReference>
<evidence type="ECO:0000313" key="5">
    <source>
        <dbReference type="Proteomes" id="UP000029922"/>
    </source>
</evidence>
<dbReference type="OrthoDB" id="9780507at2"/>
<dbReference type="Gene3D" id="1.20.144.10">
    <property type="entry name" value="Phosphatidic acid phosphatase type 2/haloperoxidase"/>
    <property type="match status" value="1"/>
</dbReference>
<evidence type="ECO:0000259" key="2">
    <source>
        <dbReference type="SMART" id="SM00014"/>
    </source>
</evidence>
<dbReference type="PANTHER" id="PTHR14969">
    <property type="entry name" value="SPHINGOSINE-1-PHOSPHATE PHOSPHOHYDROLASE"/>
    <property type="match status" value="1"/>
</dbReference>
<dbReference type="EMBL" id="UGJE01000002">
    <property type="protein sequence ID" value="STQ86084.1"/>
    <property type="molecule type" value="Genomic_DNA"/>
</dbReference>
<dbReference type="Pfam" id="PF01569">
    <property type="entry name" value="PAP2"/>
    <property type="match status" value="1"/>
</dbReference>
<feature type="domain" description="Phosphatidic acid phosphatase type 2/haloperoxidase" evidence="2">
    <location>
        <begin position="50"/>
        <end position="163"/>
    </location>
</feature>
<dbReference type="Proteomes" id="UP000255139">
    <property type="component" value="Unassembled WGS sequence"/>
</dbReference>
<sequence>MINLLLFLTGLLLDTDINSNMMNGFEAYGDLMQFFCAFLTFFLFVNKDYLASAQMILGMCIALGIMYTSKLFFIYLSNHDHIELARISQRPNNGSFDGFPSGHSTGSFLAAGFICKKYGFKIGIFAIIIAALVAISRVYAGKHTVIQVICGSILGFFVTYALTDSKIFAKYLR</sequence>
<dbReference type="SMART" id="SM00014">
    <property type="entry name" value="acidPPc"/>
    <property type="match status" value="1"/>
</dbReference>
<feature type="transmembrane region" description="Helical" evidence="1">
    <location>
        <begin position="56"/>
        <end position="76"/>
    </location>
</feature>
<evidence type="ECO:0000313" key="6">
    <source>
        <dbReference type="Proteomes" id="UP000255139"/>
    </source>
</evidence>
<dbReference type="InterPro" id="IPR036938">
    <property type="entry name" value="PAP2/HPO_sf"/>
</dbReference>
<keyword evidence="1" id="KW-0472">Membrane</keyword>
<keyword evidence="6" id="KW-1185">Reference proteome</keyword>
<dbReference type="AlphaFoldDB" id="A0A377PUK2"/>
<reference evidence="4 5" key="1">
    <citation type="journal article" date="2014" name="Genome Announc.">
        <title>Draft genome sequences of eight enterohepatic helicobacter species isolated from both laboratory and wild rodents.</title>
        <authorList>
            <person name="Sheh A."/>
            <person name="Shen Z."/>
            <person name="Fox J.G."/>
        </authorList>
    </citation>
    <scope>NUCLEOTIDE SEQUENCE [LARGE SCALE GENOMIC DNA]</scope>
    <source>
        <strain evidence="4 5">ST1</strain>
    </source>
</reference>
<gene>
    <name evidence="4" type="ORF">LS73_005930</name>
    <name evidence="3" type="ORF">NCTC12714_00875</name>
</gene>